<reference evidence="1" key="1">
    <citation type="journal article" date="2014" name="Int. J. Syst. Evol. Microbiol.">
        <title>Complete genome sequence of Corynebacterium casei LMG S-19264T (=DSM 44701T), isolated from a smear-ripened cheese.</title>
        <authorList>
            <consortium name="US DOE Joint Genome Institute (JGI-PGF)"/>
            <person name="Walter F."/>
            <person name="Albersmeier A."/>
            <person name="Kalinowski J."/>
            <person name="Ruckert C."/>
        </authorList>
    </citation>
    <scope>NUCLEOTIDE SEQUENCE</scope>
    <source>
        <strain evidence="1">CGMCC 1.15034</strain>
    </source>
</reference>
<gene>
    <name evidence="1" type="ORF">GCM10010987_63130</name>
    <name evidence="2" type="ORF">XH86_37160</name>
</gene>
<dbReference type="GeneID" id="39480565"/>
<keyword evidence="2" id="KW-0614">Plasmid</keyword>
<evidence type="ECO:0000313" key="2">
    <source>
        <dbReference type="EMBL" id="QOZ64381.1"/>
    </source>
</evidence>
<accession>A0A410VHP2</accession>
<reference evidence="2 3" key="2">
    <citation type="submission" date="2018-06" db="EMBL/GenBank/DDBJ databases">
        <title>Comparative genomics of rhizobia nodulating Arachis hypogaea in China.</title>
        <authorList>
            <person name="Li Y."/>
        </authorList>
    </citation>
    <scope>NUCLEOTIDE SEQUENCE [LARGE SCALE GENOMIC DNA]</scope>
    <source>
        <strain evidence="2 3">CCBAU 51658</strain>
        <plasmid evidence="2 3">unnamed</plasmid>
    </source>
</reference>
<dbReference type="Proteomes" id="UP000593880">
    <property type="component" value="Plasmid unnamed"/>
</dbReference>
<organism evidence="1 4">
    <name type="scientific">Bradyrhizobium guangdongense</name>
    <dbReference type="NCBI Taxonomy" id="1325090"/>
    <lineage>
        <taxon>Bacteria</taxon>
        <taxon>Pseudomonadati</taxon>
        <taxon>Pseudomonadota</taxon>
        <taxon>Alphaproteobacteria</taxon>
        <taxon>Hyphomicrobiales</taxon>
        <taxon>Nitrobacteraceae</taxon>
        <taxon>Bradyrhizobium</taxon>
    </lineage>
</organism>
<name>A0A410VHP2_9BRAD</name>
<dbReference type="OrthoDB" id="7457394at2"/>
<sequence length="348" mass="39290">MSDNKITEADLAQLAGTGHRLMYQIVEMPAPGTFVPFVDGASKAALTIAETRGSKKIGLSNTLNRKLIPRKGPDPNWRCREQARFDRGEYQKPFFASGVWWADQIPKDHFLHVSRKDKSKIAFTESVENGERDLHTQMKVGTYLQKYLADFVGADEITQLANLFAADQQGLELKLARTPDEIEHVYIVGPSSCMSGPVEKLGKYGGYGNATEHPARAYGAGDLACAYVERKNEIIARSIVWPKRKIFTQIYGEDHMLLRSMLIRASYKPAHSGKDFEGARFLELTVMPYLDFDISMEPLYEDGSTGRQSAKRRARLRNYKLYVGRYRTTKWLLREYASGQRSSGRSAS</sequence>
<reference evidence="1" key="3">
    <citation type="submission" date="2022-12" db="EMBL/GenBank/DDBJ databases">
        <authorList>
            <person name="Sun Q."/>
            <person name="Zhou Y."/>
        </authorList>
    </citation>
    <scope>NUCLEOTIDE SEQUENCE</scope>
    <source>
        <strain evidence="1">CGMCC 1.15034</strain>
    </source>
</reference>
<dbReference type="RefSeq" id="WP_128929790.1">
    <property type="nucleotide sequence ID" value="NZ_BMHC01000020.1"/>
</dbReference>
<keyword evidence="3" id="KW-1185">Reference proteome</keyword>
<dbReference type="AlphaFoldDB" id="A0A410VHP2"/>
<dbReference type="EMBL" id="CP030058">
    <property type="protein sequence ID" value="QOZ64381.1"/>
    <property type="molecule type" value="Genomic_DNA"/>
</dbReference>
<evidence type="ECO:0000313" key="4">
    <source>
        <dbReference type="Proteomes" id="UP000625079"/>
    </source>
</evidence>
<proteinExistence type="predicted"/>
<dbReference type="EMBL" id="BMHC01000020">
    <property type="protein sequence ID" value="GGI31179.1"/>
    <property type="molecule type" value="Genomic_DNA"/>
</dbReference>
<evidence type="ECO:0000313" key="1">
    <source>
        <dbReference type="EMBL" id="GGI31179.1"/>
    </source>
</evidence>
<geneLocation type="plasmid" evidence="2 3">
    <name>unnamed</name>
</geneLocation>
<dbReference type="Proteomes" id="UP000625079">
    <property type="component" value="Unassembled WGS sequence"/>
</dbReference>
<protein>
    <submittedName>
        <fullName evidence="1">Uncharacterized protein</fullName>
    </submittedName>
</protein>
<evidence type="ECO:0000313" key="3">
    <source>
        <dbReference type="Proteomes" id="UP000593880"/>
    </source>
</evidence>